<accession>A0A7S2C7J4</accession>
<dbReference type="EMBL" id="HBGU01012369">
    <property type="protein sequence ID" value="CAD9417439.1"/>
    <property type="molecule type" value="Transcribed_RNA"/>
</dbReference>
<dbReference type="AlphaFoldDB" id="A0A7S2C7J4"/>
<sequence length="112" mass="11863">MVRWKQLSIVRDDPPGIVYAICAFTGRSGRVCFSGGCTITPGLTAITTTTVPTATVAATVTAIVTSAIATIITITTIPTRRVQQQQVSCQAMRSASCFGHTETVRLPFGMAR</sequence>
<proteinExistence type="predicted"/>
<protein>
    <submittedName>
        <fullName evidence="1">Uncharacterized protein</fullName>
    </submittedName>
</protein>
<gene>
    <name evidence="1" type="ORF">CBRE1094_LOCUS6776</name>
</gene>
<organism evidence="1">
    <name type="scientific">Haptolina brevifila</name>
    <dbReference type="NCBI Taxonomy" id="156173"/>
    <lineage>
        <taxon>Eukaryota</taxon>
        <taxon>Haptista</taxon>
        <taxon>Haptophyta</taxon>
        <taxon>Prymnesiophyceae</taxon>
        <taxon>Prymnesiales</taxon>
        <taxon>Prymnesiaceae</taxon>
        <taxon>Haptolina</taxon>
    </lineage>
</organism>
<reference evidence="1" key="1">
    <citation type="submission" date="2021-01" db="EMBL/GenBank/DDBJ databases">
        <authorList>
            <person name="Corre E."/>
            <person name="Pelletier E."/>
            <person name="Niang G."/>
            <person name="Scheremetjew M."/>
            <person name="Finn R."/>
            <person name="Kale V."/>
            <person name="Holt S."/>
            <person name="Cochrane G."/>
            <person name="Meng A."/>
            <person name="Brown T."/>
            <person name="Cohen L."/>
        </authorList>
    </citation>
    <scope>NUCLEOTIDE SEQUENCE</scope>
    <source>
        <strain evidence="1">UTEX LB 985</strain>
    </source>
</reference>
<evidence type="ECO:0000313" key="1">
    <source>
        <dbReference type="EMBL" id="CAD9417439.1"/>
    </source>
</evidence>
<name>A0A7S2C7J4_9EUKA</name>